<reference evidence="1" key="2">
    <citation type="journal article" date="2022" name="New Phytol.">
        <title>Evolutionary transition to the ectomycorrhizal habit in the genomes of a hyperdiverse lineage of mushroom-forming fungi.</title>
        <authorList>
            <person name="Looney B."/>
            <person name="Miyauchi S."/>
            <person name="Morin E."/>
            <person name="Drula E."/>
            <person name="Courty P.E."/>
            <person name="Kohler A."/>
            <person name="Kuo A."/>
            <person name="LaButti K."/>
            <person name="Pangilinan J."/>
            <person name="Lipzen A."/>
            <person name="Riley R."/>
            <person name="Andreopoulos W."/>
            <person name="He G."/>
            <person name="Johnson J."/>
            <person name="Nolan M."/>
            <person name="Tritt A."/>
            <person name="Barry K.W."/>
            <person name="Grigoriev I.V."/>
            <person name="Nagy L.G."/>
            <person name="Hibbett D."/>
            <person name="Henrissat B."/>
            <person name="Matheny P.B."/>
            <person name="Labbe J."/>
            <person name="Martin F.M."/>
        </authorList>
    </citation>
    <scope>NUCLEOTIDE SEQUENCE</scope>
    <source>
        <strain evidence="1">EC-137</strain>
    </source>
</reference>
<comment type="caution">
    <text evidence="1">The sequence shown here is derived from an EMBL/GenBank/DDBJ whole genome shotgun (WGS) entry which is preliminary data.</text>
</comment>
<keyword evidence="2" id="KW-1185">Reference proteome</keyword>
<sequence>MSRIMLARTTAIDGAREHQLPLPSLLFATSSSRSPSVMPKLRYGGGEGPFPSPPCATPLEVHDESDAGTLDFDRAEWIGIGMRWDGNIPSAVSAAKERDRHIPDSVRNFFIPAPNMPVPRMLDAFIGATSPSTAAPEFSPSIPSVLLSSPGSPSFTADLVDLRQPLLSAVDHVGLLRGGFNDAWLKGARSIVFPSQPDVRYPLWTEHLLGELQRSLEKRTAWVEATAWLQKAEENNDSDTVAAVEFCREHLESIPWDAPVPGTSRSVQLRTHRLAAFLSDAWLDDEMLNAGSEAVMRELSRPSENGSPRRIIRITNSHFLNILRRFRQQFPQERFTARPSENLDREIQEDSIDVLEVVVHSHQSHWAGISLDLRSLTYFYRDGYYRHDVAQAQDLADLLWYLRSLNPSRFDSVDFTPAPSFHPSPFQTDTFSCGINLLSTFLEHHGNGRGWRQERSALSCMDMFFHVSRVFDVEDEIMTSPGVDDVADLHGILSQFEDSEYHGQHEPEILPICGESELEIVLDDEE</sequence>
<name>A0ACB8Q483_9AGAM</name>
<dbReference type="Proteomes" id="UP000814128">
    <property type="component" value="Unassembled WGS sequence"/>
</dbReference>
<protein>
    <submittedName>
        <fullName evidence="1">Uncharacterized protein</fullName>
    </submittedName>
</protein>
<evidence type="ECO:0000313" key="1">
    <source>
        <dbReference type="EMBL" id="KAI0026459.1"/>
    </source>
</evidence>
<organism evidence="1 2">
    <name type="scientific">Vararia minispora EC-137</name>
    <dbReference type="NCBI Taxonomy" id="1314806"/>
    <lineage>
        <taxon>Eukaryota</taxon>
        <taxon>Fungi</taxon>
        <taxon>Dikarya</taxon>
        <taxon>Basidiomycota</taxon>
        <taxon>Agaricomycotina</taxon>
        <taxon>Agaricomycetes</taxon>
        <taxon>Russulales</taxon>
        <taxon>Lachnocladiaceae</taxon>
        <taxon>Vararia</taxon>
    </lineage>
</organism>
<accession>A0ACB8Q483</accession>
<dbReference type="EMBL" id="MU274545">
    <property type="protein sequence ID" value="KAI0026459.1"/>
    <property type="molecule type" value="Genomic_DNA"/>
</dbReference>
<feature type="non-terminal residue" evidence="1">
    <location>
        <position position="526"/>
    </location>
</feature>
<reference evidence="1" key="1">
    <citation type="submission" date="2021-02" db="EMBL/GenBank/DDBJ databases">
        <authorList>
            <consortium name="DOE Joint Genome Institute"/>
            <person name="Ahrendt S."/>
            <person name="Looney B.P."/>
            <person name="Miyauchi S."/>
            <person name="Morin E."/>
            <person name="Drula E."/>
            <person name="Courty P.E."/>
            <person name="Chicoki N."/>
            <person name="Fauchery L."/>
            <person name="Kohler A."/>
            <person name="Kuo A."/>
            <person name="Labutti K."/>
            <person name="Pangilinan J."/>
            <person name="Lipzen A."/>
            <person name="Riley R."/>
            <person name="Andreopoulos W."/>
            <person name="He G."/>
            <person name="Johnson J."/>
            <person name="Barry K.W."/>
            <person name="Grigoriev I.V."/>
            <person name="Nagy L."/>
            <person name="Hibbett D."/>
            <person name="Henrissat B."/>
            <person name="Matheny P.B."/>
            <person name="Labbe J."/>
            <person name="Martin F."/>
        </authorList>
    </citation>
    <scope>NUCLEOTIDE SEQUENCE</scope>
    <source>
        <strain evidence="1">EC-137</strain>
    </source>
</reference>
<gene>
    <name evidence="1" type="ORF">K488DRAFT_92552</name>
</gene>
<proteinExistence type="predicted"/>
<evidence type="ECO:0000313" key="2">
    <source>
        <dbReference type="Proteomes" id="UP000814128"/>
    </source>
</evidence>